<proteinExistence type="predicted"/>
<keyword evidence="4" id="KW-1185">Reference proteome</keyword>
<comment type="caution">
    <text evidence="2">The sequence shown here is derived from an EMBL/GenBank/DDBJ whole genome shotgun (WGS) entry which is preliminary data.</text>
</comment>
<dbReference type="EMBL" id="QGKU01000061">
    <property type="protein sequence ID" value="PWR01074.1"/>
    <property type="molecule type" value="Genomic_DNA"/>
</dbReference>
<dbReference type="EMBL" id="QGKU01000028">
    <property type="protein sequence ID" value="PWR03371.1"/>
    <property type="molecule type" value="Genomic_DNA"/>
</dbReference>
<sequence length="181" mass="20299">MEPFHIWPKPFVSEHPAITDLPIQTPRPAPRETVYSYLSRVAATWRTGTVEFAHDIGAPFKYFLEEKPEAFDALATWANLTSEEMDTLLSWTGQRIGDVGMKFRGEVIVSRALRNPQIRGCPVCLREDAGGQDGPAIAAMVMRGDWQLREAYSAFGMDIRLSRSGPFHCRETATISQRASL</sequence>
<dbReference type="InterPro" id="IPR009492">
    <property type="entry name" value="TniQ"/>
</dbReference>
<evidence type="ECO:0000259" key="1">
    <source>
        <dbReference type="Pfam" id="PF06527"/>
    </source>
</evidence>
<dbReference type="OrthoDB" id="7595282at2"/>
<reference evidence="2 4" key="1">
    <citation type="submission" date="2018-05" db="EMBL/GenBank/DDBJ databases">
        <title>Rhodobacteraceae gen. nov., sp. nov. isolated from sea water.</title>
        <authorList>
            <person name="Ren Y."/>
        </authorList>
    </citation>
    <scope>NUCLEOTIDE SEQUENCE [LARGE SCALE GENOMIC DNA]</scope>
    <source>
        <strain evidence="2 4">TG-679</strain>
    </source>
</reference>
<feature type="domain" description="TniQ" evidence="1">
    <location>
        <begin position="25"/>
        <end position="149"/>
    </location>
</feature>
<evidence type="ECO:0000313" key="3">
    <source>
        <dbReference type="EMBL" id="PWR03371.1"/>
    </source>
</evidence>
<dbReference type="Proteomes" id="UP000245680">
    <property type="component" value="Unassembled WGS sequence"/>
</dbReference>
<evidence type="ECO:0000313" key="2">
    <source>
        <dbReference type="EMBL" id="PWR01074.1"/>
    </source>
</evidence>
<organism evidence="2 4">
    <name type="scientific">Meridianimarinicoccus roseus</name>
    <dbReference type="NCBI Taxonomy" id="2072018"/>
    <lineage>
        <taxon>Bacteria</taxon>
        <taxon>Pseudomonadati</taxon>
        <taxon>Pseudomonadota</taxon>
        <taxon>Alphaproteobacteria</taxon>
        <taxon>Rhodobacterales</taxon>
        <taxon>Paracoccaceae</taxon>
        <taxon>Meridianimarinicoccus</taxon>
    </lineage>
</organism>
<dbReference type="RefSeq" id="WP_109810999.1">
    <property type="nucleotide sequence ID" value="NZ_QGKU01000061.1"/>
</dbReference>
<dbReference type="Pfam" id="PF06527">
    <property type="entry name" value="TniQ"/>
    <property type="match status" value="1"/>
</dbReference>
<evidence type="ECO:0000313" key="4">
    <source>
        <dbReference type="Proteomes" id="UP000245680"/>
    </source>
</evidence>
<accession>A0A2V2LC24</accession>
<gene>
    <name evidence="3" type="ORF">DKT77_07000</name>
    <name evidence="2" type="ORF">DKT77_18815</name>
</gene>
<dbReference type="AlphaFoldDB" id="A0A2V2LC24"/>
<protein>
    <recommendedName>
        <fullName evidence="1">TniQ domain-containing protein</fullName>
    </recommendedName>
</protein>
<name>A0A2V2LC24_9RHOB</name>